<dbReference type="AlphaFoldDB" id="A0A8H6S9E7"/>
<dbReference type="Proteomes" id="UP000636479">
    <property type="component" value="Unassembled WGS sequence"/>
</dbReference>
<reference evidence="2" key="1">
    <citation type="submission" date="2020-05" db="EMBL/GenBank/DDBJ databases">
        <title>Mycena genomes resolve the evolution of fungal bioluminescence.</title>
        <authorList>
            <person name="Tsai I.J."/>
        </authorList>
    </citation>
    <scope>NUCLEOTIDE SEQUENCE</scope>
    <source>
        <strain evidence="2">171206Taipei</strain>
    </source>
</reference>
<comment type="caution">
    <text evidence="2">The sequence shown here is derived from an EMBL/GenBank/DDBJ whole genome shotgun (WGS) entry which is preliminary data.</text>
</comment>
<evidence type="ECO:0000313" key="2">
    <source>
        <dbReference type="EMBL" id="KAF7295258.1"/>
    </source>
</evidence>
<proteinExistence type="predicted"/>
<dbReference type="GeneID" id="59349743"/>
<gene>
    <name evidence="2" type="ORF">MIND_01064800</name>
</gene>
<organism evidence="2 3">
    <name type="scientific">Mycena indigotica</name>
    <dbReference type="NCBI Taxonomy" id="2126181"/>
    <lineage>
        <taxon>Eukaryota</taxon>
        <taxon>Fungi</taxon>
        <taxon>Dikarya</taxon>
        <taxon>Basidiomycota</taxon>
        <taxon>Agaricomycotina</taxon>
        <taxon>Agaricomycetes</taxon>
        <taxon>Agaricomycetidae</taxon>
        <taxon>Agaricales</taxon>
        <taxon>Marasmiineae</taxon>
        <taxon>Mycenaceae</taxon>
        <taxon>Mycena</taxon>
    </lineage>
</organism>
<keyword evidence="1" id="KW-0812">Transmembrane</keyword>
<evidence type="ECO:0000313" key="3">
    <source>
        <dbReference type="Proteomes" id="UP000636479"/>
    </source>
</evidence>
<keyword evidence="3" id="KW-1185">Reference proteome</keyword>
<feature type="transmembrane region" description="Helical" evidence="1">
    <location>
        <begin position="25"/>
        <end position="43"/>
    </location>
</feature>
<feature type="transmembrane region" description="Helical" evidence="1">
    <location>
        <begin position="127"/>
        <end position="145"/>
    </location>
</feature>
<feature type="transmembrane region" description="Helical" evidence="1">
    <location>
        <begin position="105"/>
        <end position="121"/>
    </location>
</feature>
<keyword evidence="1" id="KW-0472">Membrane</keyword>
<accession>A0A8H6S9E7</accession>
<dbReference type="OrthoDB" id="2524788at2759"/>
<evidence type="ECO:0000256" key="1">
    <source>
        <dbReference type="SAM" id="Phobius"/>
    </source>
</evidence>
<keyword evidence="1" id="KW-1133">Transmembrane helix</keyword>
<dbReference type="RefSeq" id="XP_037216621.1">
    <property type="nucleotide sequence ID" value="XM_037367227.1"/>
</dbReference>
<name>A0A8H6S9E7_9AGAR</name>
<protein>
    <submittedName>
        <fullName evidence="2">Uncharacterized protein</fullName>
    </submittedName>
</protein>
<sequence length="158" mass="17093">MVQVASSPETWDSDSNYLTVQSMKTYFALGTVVGLPLYSVYHLRKRNKSLSIQELLNSSSLAGVGAATAGGLVEFSRNSLSDAATLKKRRLLLSTSVSRRRQDDFATIGAVLGVCVVPAVFWTRASLVYLTTGGLTWGYGSGFMVHHLKRMSNNPASV</sequence>
<dbReference type="EMBL" id="JACAZF010000009">
    <property type="protein sequence ID" value="KAF7295258.1"/>
    <property type="molecule type" value="Genomic_DNA"/>
</dbReference>